<accession>A0A1U9KDY5</accession>
<dbReference type="Pfam" id="PF07157">
    <property type="entry name" value="DNA_circ_N"/>
    <property type="match status" value="1"/>
</dbReference>
<dbReference type="STRING" id="435.A0U92_03630"/>
<dbReference type="AlphaFoldDB" id="A0A1U9KDY5"/>
<reference evidence="2 3" key="1">
    <citation type="submission" date="2016-03" db="EMBL/GenBank/DDBJ databases">
        <title>Acetic acid bacteria sequencing.</title>
        <authorList>
            <person name="Brandt J."/>
            <person name="Jakob F."/>
            <person name="Vogel R.F."/>
        </authorList>
    </citation>
    <scope>NUCLEOTIDE SEQUENCE [LARGE SCALE GENOMIC DNA]</scope>
    <source>
        <strain evidence="2 3">TMW2.1153</strain>
    </source>
</reference>
<dbReference type="KEGG" id="aace:A0U92_03630"/>
<dbReference type="OrthoDB" id="378644at2"/>
<evidence type="ECO:0000259" key="1">
    <source>
        <dbReference type="Pfam" id="PF07157"/>
    </source>
</evidence>
<keyword evidence="3" id="KW-1185">Reference proteome</keyword>
<evidence type="ECO:0000313" key="2">
    <source>
        <dbReference type="EMBL" id="AQS84010.1"/>
    </source>
</evidence>
<feature type="domain" description="DNA circulation N-terminal" evidence="1">
    <location>
        <begin position="12"/>
        <end position="97"/>
    </location>
</feature>
<dbReference type="RefSeq" id="WP_077812046.1">
    <property type="nucleotide sequence ID" value="NZ_CP014692.1"/>
</dbReference>
<dbReference type="InterPro" id="IPR009826">
    <property type="entry name" value="DNA_circ_N"/>
</dbReference>
<proteinExistence type="predicted"/>
<organism evidence="2 3">
    <name type="scientific">Acetobacter aceti</name>
    <dbReference type="NCBI Taxonomy" id="435"/>
    <lineage>
        <taxon>Bacteria</taxon>
        <taxon>Pseudomonadati</taxon>
        <taxon>Pseudomonadota</taxon>
        <taxon>Alphaproteobacteria</taxon>
        <taxon>Acetobacterales</taxon>
        <taxon>Acetobacteraceae</taxon>
        <taxon>Acetobacter</taxon>
        <taxon>Acetobacter subgen. Acetobacter</taxon>
    </lineage>
</organism>
<gene>
    <name evidence="2" type="ORF">A0U92_03630</name>
</gene>
<name>A0A1U9KDY5_ACEAC</name>
<dbReference type="Proteomes" id="UP000188937">
    <property type="component" value="Chromosome"/>
</dbReference>
<protein>
    <recommendedName>
        <fullName evidence="1">DNA circulation N-terminal domain-containing protein</fullName>
    </recommendedName>
</protein>
<evidence type="ECO:0000313" key="3">
    <source>
        <dbReference type="Proteomes" id="UP000188937"/>
    </source>
</evidence>
<dbReference type="EMBL" id="CP014692">
    <property type="protein sequence ID" value="AQS84010.1"/>
    <property type="molecule type" value="Genomic_DNA"/>
</dbReference>
<sequence>MSGTLLKVAEEYLQCSFRGIPFVVLGSSGTNGRKQAVHDYPGRDGIWVEDLGRAARSYRIVGFTVGTLCYTQRDLLSQAAEQQGAGLLMHPSIGLVQANLMRFIWREPDGRRNVVEIEMELVEKTNLLSTLIVTALHATIAVSAIALSAASSSSYQSRTATSLALGSSVITAGRNVASSWASDALVAVRSPRVQGAAVSVLDGAYGRYAGGDGSDIDSSATISSVLASLTASRATVEGAVNAFGALDSAEDIASASQSLTETLRSSVADPAAQISLLWPLASCSPAIVTSSAPIGAAIATVQSETAALCRRSALASIAQACSAWLPSSSTEAQAMTENVVALFAAEELIAADAGDDLSYQALHALRAHVAQDLLGRAAKLPDIITITRNANLPALTLAQQLYADATRADEIVGRADPIHPAFMPTEFEVLSS</sequence>